<sequence length="376" mass="41605">MKSPKLLNPQTLKTLQAPTHFPQKPPPSAAPLSSLAHPTSPLPITHHILLTSSQSSQWYFIKHISPNIPPSLISDALFDLRKSPELFLKFISQIEFHRLDVDIRCLAIAIVAQPSPKRSFDLEASGRLKKATEFLGFMETLGIQANVVTYNTIIHGYCSIGRVGRAQMLFSALKDKGVELDSYTYATSFIPFSFSILPGTEADHVGLEGHYHWLLQLIVFASVMAAVTATCFRTNLPAALVLSISVVFQGCWFMNMGFMLRVSRFAPKGCAVHFVEGNGDSMLGAVTCGTRCTCLKFAGKCIPREVSIEDERMMNDGWQTCNLVGYFVGFFIFTGCTSLKFAGKCIPRELSIEYEQLQSRGADVPIAINDFKEVHP</sequence>
<evidence type="ECO:0000313" key="11">
    <source>
        <dbReference type="Proteomes" id="UP000290289"/>
    </source>
</evidence>
<keyword evidence="11" id="KW-1185">Reference proteome</keyword>
<dbReference type="PANTHER" id="PTHR46285:SF13">
    <property type="entry name" value="OS02G0167775 PROTEIN"/>
    <property type="match status" value="1"/>
</dbReference>
<gene>
    <name evidence="10" type="ORF">DVH24_021554</name>
</gene>
<dbReference type="AlphaFoldDB" id="A0A498K205"/>
<dbReference type="NCBIfam" id="TIGR00756">
    <property type="entry name" value="PPR"/>
    <property type="match status" value="1"/>
</dbReference>
<comment type="caution">
    <text evidence="10">The sequence shown here is derived from an EMBL/GenBank/DDBJ whole genome shotgun (WGS) entry which is preliminary data.</text>
</comment>
<feature type="region of interest" description="Disordered" evidence="8">
    <location>
        <begin position="15"/>
        <end position="36"/>
    </location>
</feature>
<evidence type="ECO:0000256" key="4">
    <source>
        <dbReference type="ARBA" id="ARBA00022737"/>
    </source>
</evidence>
<accession>A0A498K205</accession>
<organism evidence="10 11">
    <name type="scientific">Malus domestica</name>
    <name type="common">Apple</name>
    <name type="synonym">Pyrus malus</name>
    <dbReference type="NCBI Taxonomy" id="3750"/>
    <lineage>
        <taxon>Eukaryota</taxon>
        <taxon>Viridiplantae</taxon>
        <taxon>Streptophyta</taxon>
        <taxon>Embryophyta</taxon>
        <taxon>Tracheophyta</taxon>
        <taxon>Spermatophyta</taxon>
        <taxon>Magnoliopsida</taxon>
        <taxon>eudicotyledons</taxon>
        <taxon>Gunneridae</taxon>
        <taxon>Pentapetalae</taxon>
        <taxon>rosids</taxon>
        <taxon>fabids</taxon>
        <taxon>Rosales</taxon>
        <taxon>Rosaceae</taxon>
        <taxon>Amygdaloideae</taxon>
        <taxon>Maleae</taxon>
        <taxon>Malus</taxon>
    </lineage>
</organism>
<evidence type="ECO:0000256" key="8">
    <source>
        <dbReference type="SAM" id="MobiDB-lite"/>
    </source>
</evidence>
<keyword evidence="6 9" id="KW-0472">Membrane</keyword>
<dbReference type="Proteomes" id="UP000290289">
    <property type="component" value="Chromosome 5"/>
</dbReference>
<dbReference type="Pfam" id="PF04819">
    <property type="entry name" value="DUF716"/>
    <property type="match status" value="1"/>
</dbReference>
<dbReference type="PROSITE" id="PS51375">
    <property type="entry name" value="PPR"/>
    <property type="match status" value="1"/>
</dbReference>
<reference evidence="10 11" key="1">
    <citation type="submission" date="2018-10" db="EMBL/GenBank/DDBJ databases">
        <title>A high-quality apple genome assembly.</title>
        <authorList>
            <person name="Hu J."/>
        </authorList>
    </citation>
    <scope>NUCLEOTIDE SEQUENCE [LARGE SCALE GENOMIC DNA]</scope>
    <source>
        <strain evidence="11">cv. HFTH1</strain>
        <tissue evidence="10">Young leaf</tissue>
    </source>
</reference>
<evidence type="ECO:0000256" key="9">
    <source>
        <dbReference type="SAM" id="Phobius"/>
    </source>
</evidence>
<evidence type="ECO:0000313" key="10">
    <source>
        <dbReference type="EMBL" id="RXH99752.1"/>
    </source>
</evidence>
<dbReference type="EMBL" id="RDQH01000331">
    <property type="protein sequence ID" value="RXH99752.1"/>
    <property type="molecule type" value="Genomic_DNA"/>
</dbReference>
<dbReference type="GO" id="GO:0016020">
    <property type="term" value="C:membrane"/>
    <property type="evidence" value="ECO:0007669"/>
    <property type="project" value="UniProtKB-SubCell"/>
</dbReference>
<comment type="subcellular location">
    <subcellularLocation>
        <location evidence="1">Membrane</location>
        <topology evidence="1">Multi-pass membrane protein</topology>
    </subcellularLocation>
</comment>
<evidence type="ECO:0000256" key="3">
    <source>
        <dbReference type="ARBA" id="ARBA00022692"/>
    </source>
</evidence>
<dbReference type="InterPro" id="IPR006904">
    <property type="entry name" value="DUF716"/>
</dbReference>
<feature type="transmembrane region" description="Helical" evidence="9">
    <location>
        <begin position="323"/>
        <end position="342"/>
    </location>
</feature>
<dbReference type="Pfam" id="PF13041">
    <property type="entry name" value="PPR_2"/>
    <property type="match status" value="1"/>
</dbReference>
<name>A0A498K205_MALDO</name>
<evidence type="ECO:0000256" key="5">
    <source>
        <dbReference type="ARBA" id="ARBA00022989"/>
    </source>
</evidence>
<feature type="repeat" description="PPR" evidence="7">
    <location>
        <begin position="146"/>
        <end position="180"/>
    </location>
</feature>
<feature type="transmembrane region" description="Helical" evidence="9">
    <location>
        <begin position="239"/>
        <end position="258"/>
    </location>
</feature>
<evidence type="ECO:0000256" key="1">
    <source>
        <dbReference type="ARBA" id="ARBA00004141"/>
    </source>
</evidence>
<evidence type="ECO:0000256" key="7">
    <source>
        <dbReference type="PROSITE-ProRule" id="PRU00708"/>
    </source>
</evidence>
<dbReference type="PANTHER" id="PTHR46285">
    <property type="entry name" value="PROTEINASE INHIBITOR I4, SERPIN (DUF716)-RELATED"/>
    <property type="match status" value="1"/>
</dbReference>
<dbReference type="Gene3D" id="1.25.40.10">
    <property type="entry name" value="Tetratricopeptide repeat domain"/>
    <property type="match status" value="1"/>
</dbReference>
<dbReference type="InterPro" id="IPR011990">
    <property type="entry name" value="TPR-like_helical_dom_sf"/>
</dbReference>
<feature type="transmembrane region" description="Helical" evidence="9">
    <location>
        <begin position="213"/>
        <end position="232"/>
    </location>
</feature>
<dbReference type="InterPro" id="IPR002885">
    <property type="entry name" value="PPR_rpt"/>
</dbReference>
<proteinExistence type="inferred from homology"/>
<keyword evidence="3 9" id="KW-0812">Transmembrane</keyword>
<protein>
    <submittedName>
        <fullName evidence="10">Uncharacterized protein</fullName>
    </submittedName>
</protein>
<keyword evidence="5 9" id="KW-1133">Transmembrane helix</keyword>
<evidence type="ECO:0000256" key="6">
    <source>
        <dbReference type="ARBA" id="ARBA00023136"/>
    </source>
</evidence>
<keyword evidence="4" id="KW-0677">Repeat</keyword>
<comment type="similarity">
    <text evidence="2">Belongs to the TMEM45 family.</text>
</comment>
<evidence type="ECO:0000256" key="2">
    <source>
        <dbReference type="ARBA" id="ARBA00006948"/>
    </source>
</evidence>